<evidence type="ECO:0000256" key="1">
    <source>
        <dbReference type="SAM" id="MobiDB-lite"/>
    </source>
</evidence>
<dbReference type="EMBL" id="JAUSZI010000002">
    <property type="protein sequence ID" value="MDQ1025477.1"/>
    <property type="molecule type" value="Genomic_DNA"/>
</dbReference>
<accession>A0ABU0SQC2</accession>
<comment type="caution">
    <text evidence="2">The sequence shown here is derived from an EMBL/GenBank/DDBJ whole genome shotgun (WGS) entry which is preliminary data.</text>
</comment>
<organism evidence="2 3">
    <name type="scientific">Streptomyces umbrinus</name>
    <dbReference type="NCBI Taxonomy" id="67370"/>
    <lineage>
        <taxon>Bacteria</taxon>
        <taxon>Bacillati</taxon>
        <taxon>Actinomycetota</taxon>
        <taxon>Actinomycetes</taxon>
        <taxon>Kitasatosporales</taxon>
        <taxon>Streptomycetaceae</taxon>
        <taxon>Streptomyces</taxon>
        <taxon>Streptomyces phaeochromogenes group</taxon>
    </lineage>
</organism>
<evidence type="ECO:0000313" key="2">
    <source>
        <dbReference type="EMBL" id="MDQ1025477.1"/>
    </source>
</evidence>
<evidence type="ECO:0000313" key="3">
    <source>
        <dbReference type="Proteomes" id="UP001230328"/>
    </source>
</evidence>
<name>A0ABU0SQC2_9ACTN</name>
<feature type="region of interest" description="Disordered" evidence="1">
    <location>
        <begin position="1"/>
        <end position="81"/>
    </location>
</feature>
<dbReference type="Proteomes" id="UP001230328">
    <property type="component" value="Unassembled WGS sequence"/>
</dbReference>
<reference evidence="2 3" key="1">
    <citation type="submission" date="2023-07" db="EMBL/GenBank/DDBJ databases">
        <title>Comparative genomics of wheat-associated soil bacteria to identify genetic determinants of phenazine resistance.</title>
        <authorList>
            <person name="Mouncey N."/>
        </authorList>
    </citation>
    <scope>NUCLEOTIDE SEQUENCE [LARGE SCALE GENOMIC DNA]</scope>
    <source>
        <strain evidence="2 3">V2I4</strain>
    </source>
</reference>
<protein>
    <submittedName>
        <fullName evidence="2">Uncharacterized protein</fullName>
    </submittedName>
</protein>
<feature type="compositionally biased region" description="Low complexity" evidence="1">
    <location>
        <begin position="27"/>
        <end position="36"/>
    </location>
</feature>
<sequence>MFHPGRTSPEPARLADPVDYGHRVRPEQVVSEQVESQVHRPGPGQPGRQARAVAVSPPDPWTTYPNEALSPGSSDPFQSAL</sequence>
<keyword evidence="3" id="KW-1185">Reference proteome</keyword>
<feature type="compositionally biased region" description="Polar residues" evidence="1">
    <location>
        <begin position="71"/>
        <end position="81"/>
    </location>
</feature>
<gene>
    <name evidence="2" type="ORF">QF035_003059</name>
</gene>
<proteinExistence type="predicted"/>